<protein>
    <recommendedName>
        <fullName evidence="1">DUF5753 domain-containing protein</fullName>
    </recommendedName>
</protein>
<evidence type="ECO:0000259" key="1">
    <source>
        <dbReference type="Pfam" id="PF19054"/>
    </source>
</evidence>
<proteinExistence type="predicted"/>
<dbReference type="OrthoDB" id="4966777at2"/>
<evidence type="ECO:0000313" key="3">
    <source>
        <dbReference type="Proteomes" id="UP000243342"/>
    </source>
</evidence>
<keyword evidence="3" id="KW-1185">Reference proteome</keyword>
<reference evidence="2 3" key="1">
    <citation type="submission" date="2016-10" db="EMBL/GenBank/DDBJ databases">
        <title>Genome sequence of Streptomyces gilvigriseus MUSC 26.</title>
        <authorList>
            <person name="Lee L.-H."/>
            <person name="Ser H.-L."/>
        </authorList>
    </citation>
    <scope>NUCLEOTIDE SEQUENCE [LARGE SCALE GENOMIC DNA]</scope>
    <source>
        <strain evidence="2 3">MUSC 26</strain>
    </source>
</reference>
<gene>
    <name evidence="2" type="ORF">BIV57_10850</name>
</gene>
<sequence>MHETELCTRWDELERDGLRPLQDKLRPEYAQVQLERDYSSWLVPGLFQTREYVTRVLSAIRDIKRLPDDVASAVEARIERQSILEDPRKKFMVLIEEQVVRNGFGGPAVMRPQIDRLIHAVWRPNVHLGVIPANSDRRWWPAETFTIMDGDRVSVELETRYVNLTDPAEIDRYVELFADLSRIALHGADAARFLETARDTLS</sequence>
<dbReference type="AlphaFoldDB" id="A0A1J7BFK1"/>
<name>A0A1J7BFK1_9ACTN</name>
<dbReference type="Pfam" id="PF19054">
    <property type="entry name" value="DUF5753"/>
    <property type="match status" value="1"/>
</dbReference>
<dbReference type="EMBL" id="MLCF01000052">
    <property type="protein sequence ID" value="OIV37459.1"/>
    <property type="molecule type" value="Genomic_DNA"/>
</dbReference>
<feature type="domain" description="DUF5753" evidence="1">
    <location>
        <begin position="35"/>
        <end position="195"/>
    </location>
</feature>
<dbReference type="RefSeq" id="WP_071656568.1">
    <property type="nucleotide sequence ID" value="NZ_MLCF01000052.1"/>
</dbReference>
<accession>A0A1J7BFK1</accession>
<dbReference type="Proteomes" id="UP000243342">
    <property type="component" value="Unassembled WGS sequence"/>
</dbReference>
<dbReference type="InterPro" id="IPR043917">
    <property type="entry name" value="DUF5753"/>
</dbReference>
<comment type="caution">
    <text evidence="2">The sequence shown here is derived from an EMBL/GenBank/DDBJ whole genome shotgun (WGS) entry which is preliminary data.</text>
</comment>
<evidence type="ECO:0000313" key="2">
    <source>
        <dbReference type="EMBL" id="OIV37459.1"/>
    </source>
</evidence>
<organism evidence="2 3">
    <name type="scientific">Mangrovactinospora gilvigrisea</name>
    <dbReference type="NCBI Taxonomy" id="1428644"/>
    <lineage>
        <taxon>Bacteria</taxon>
        <taxon>Bacillati</taxon>
        <taxon>Actinomycetota</taxon>
        <taxon>Actinomycetes</taxon>
        <taxon>Kitasatosporales</taxon>
        <taxon>Streptomycetaceae</taxon>
        <taxon>Mangrovactinospora</taxon>
    </lineage>
</organism>
<dbReference type="STRING" id="1428644.BIV57_10850"/>